<dbReference type="OrthoDB" id="21678at2759"/>
<dbReference type="InterPro" id="IPR013830">
    <property type="entry name" value="SGNH_hydro"/>
</dbReference>
<dbReference type="GO" id="GO:0019433">
    <property type="term" value="P:triglyceride catabolic process"/>
    <property type="evidence" value="ECO:0007669"/>
    <property type="project" value="TreeGrafter"/>
</dbReference>
<dbReference type="SUPFAM" id="SSF52266">
    <property type="entry name" value="SGNH hydrolase"/>
    <property type="match status" value="1"/>
</dbReference>
<protein>
    <recommendedName>
        <fullName evidence="1">SGNH hydrolase-type esterase domain-containing protein</fullName>
    </recommendedName>
</protein>
<gene>
    <name evidence="2" type="ORF">D0Z07_7598</name>
</gene>
<evidence type="ECO:0000313" key="3">
    <source>
        <dbReference type="Proteomes" id="UP000785200"/>
    </source>
</evidence>
<dbReference type="PANTHER" id="PTHR37981:SF1">
    <property type="entry name" value="SGNH HYDROLASE-TYPE ESTERASE DOMAIN-CONTAINING PROTEIN"/>
    <property type="match status" value="1"/>
</dbReference>
<sequence length="281" mass="30355">MPDAKSNTKRLHIVALGSSFAAGPGIQPQALKTAGRSEKNYAQLLAKRLDAQLTDLSVSGATLNNVLSEPQVLNGNHFEPQLSGFPPDVDIVTITGGGNDMGYIGTVMHNTLQSYFLGRIVSHFLPAPVLPLPASAESVAERFIAIIDKIRETSPHSRIYLVEYLTLFGRDTKAGVDVAFDASKLEEIRNIAATLQIAYKLAGAARSRCTVIHVADRSQDHALGSEEPWVEGFGFGMLLERKAPFHPNAMGMIAVADMLYEELKMTKGLDLSRGWPGGVIT</sequence>
<evidence type="ECO:0000313" key="2">
    <source>
        <dbReference type="EMBL" id="KAG0646533.1"/>
    </source>
</evidence>
<dbReference type="InterPro" id="IPR037460">
    <property type="entry name" value="SEST-like"/>
</dbReference>
<accession>A0A9P6VEU2</accession>
<keyword evidence="3" id="KW-1185">Reference proteome</keyword>
<organism evidence="2 3">
    <name type="scientific">Hyphodiscus hymeniophilus</name>
    <dbReference type="NCBI Taxonomy" id="353542"/>
    <lineage>
        <taxon>Eukaryota</taxon>
        <taxon>Fungi</taxon>
        <taxon>Dikarya</taxon>
        <taxon>Ascomycota</taxon>
        <taxon>Pezizomycotina</taxon>
        <taxon>Leotiomycetes</taxon>
        <taxon>Helotiales</taxon>
        <taxon>Hyphodiscaceae</taxon>
        <taxon>Hyphodiscus</taxon>
    </lineage>
</organism>
<feature type="domain" description="SGNH hydrolase-type esterase" evidence="1">
    <location>
        <begin position="15"/>
        <end position="251"/>
    </location>
</feature>
<dbReference type="EMBL" id="VNKQ01000015">
    <property type="protein sequence ID" value="KAG0646533.1"/>
    <property type="molecule type" value="Genomic_DNA"/>
</dbReference>
<comment type="caution">
    <text evidence="2">The sequence shown here is derived from an EMBL/GenBank/DDBJ whole genome shotgun (WGS) entry which is preliminary data.</text>
</comment>
<dbReference type="Pfam" id="PF13472">
    <property type="entry name" value="Lipase_GDSL_2"/>
    <property type="match status" value="1"/>
</dbReference>
<dbReference type="InterPro" id="IPR036514">
    <property type="entry name" value="SGNH_hydro_sf"/>
</dbReference>
<dbReference type="PANTHER" id="PTHR37981">
    <property type="entry name" value="LIPASE 2"/>
    <property type="match status" value="1"/>
</dbReference>
<proteinExistence type="predicted"/>
<reference evidence="2" key="1">
    <citation type="submission" date="2019-07" db="EMBL/GenBank/DDBJ databases">
        <title>Hyphodiscus hymeniophilus genome sequencing and assembly.</title>
        <authorList>
            <person name="Kramer G."/>
            <person name="Nodwell J."/>
        </authorList>
    </citation>
    <scope>NUCLEOTIDE SEQUENCE</scope>
    <source>
        <strain evidence="2">ATCC 34498</strain>
    </source>
</reference>
<name>A0A9P6VEU2_9HELO</name>
<dbReference type="CDD" id="cd01823">
    <property type="entry name" value="SEST_like"/>
    <property type="match status" value="1"/>
</dbReference>
<dbReference type="GO" id="GO:0004806">
    <property type="term" value="F:triacylglycerol lipase activity"/>
    <property type="evidence" value="ECO:0007669"/>
    <property type="project" value="TreeGrafter"/>
</dbReference>
<dbReference type="Gene3D" id="3.40.50.1110">
    <property type="entry name" value="SGNH hydrolase"/>
    <property type="match status" value="1"/>
</dbReference>
<evidence type="ECO:0000259" key="1">
    <source>
        <dbReference type="Pfam" id="PF13472"/>
    </source>
</evidence>
<dbReference type="AlphaFoldDB" id="A0A9P6VEU2"/>
<dbReference type="Proteomes" id="UP000785200">
    <property type="component" value="Unassembled WGS sequence"/>
</dbReference>